<feature type="transmembrane region" description="Helical" evidence="12">
    <location>
        <begin position="652"/>
        <end position="670"/>
    </location>
</feature>
<dbReference type="Proteomes" id="UP001234178">
    <property type="component" value="Unassembled WGS sequence"/>
</dbReference>
<evidence type="ECO:0000256" key="10">
    <source>
        <dbReference type="ARBA" id="ARBA00023303"/>
    </source>
</evidence>
<evidence type="ECO:0000256" key="5">
    <source>
        <dbReference type="ARBA" id="ARBA00022692"/>
    </source>
</evidence>
<name>A0ABQ9YTR7_9CRUS</name>
<evidence type="ECO:0008006" key="15">
    <source>
        <dbReference type="Google" id="ProtNLM"/>
    </source>
</evidence>
<feature type="transmembrane region" description="Helical" evidence="12">
    <location>
        <begin position="1037"/>
        <end position="1054"/>
    </location>
</feature>
<feature type="transmembrane region" description="Helical" evidence="12">
    <location>
        <begin position="997"/>
        <end position="1016"/>
    </location>
</feature>
<feature type="transmembrane region" description="Helical" evidence="12">
    <location>
        <begin position="1066"/>
        <end position="1088"/>
    </location>
</feature>
<evidence type="ECO:0000256" key="1">
    <source>
        <dbReference type="ARBA" id="ARBA00004651"/>
    </source>
</evidence>
<evidence type="ECO:0000256" key="7">
    <source>
        <dbReference type="ARBA" id="ARBA00022989"/>
    </source>
</evidence>
<accession>A0ABQ9YTR7</accession>
<keyword evidence="7 12" id="KW-1133">Transmembrane helix</keyword>
<dbReference type="EMBL" id="JAOYFB010000001">
    <property type="protein sequence ID" value="KAK4004043.1"/>
    <property type="molecule type" value="Genomic_DNA"/>
</dbReference>
<feature type="region of interest" description="Disordered" evidence="11">
    <location>
        <begin position="577"/>
        <end position="601"/>
    </location>
</feature>
<proteinExistence type="inferred from homology"/>
<keyword evidence="3" id="KW-0813">Transport</keyword>
<sequence>MNEELLPCEVAISVVANQESANNIVLPPPSASTDRKGSLTKKLSNISDNFNSLINSAVGAAIVSSSAHSSSIIPSRRSSLVGRSRKKSRRLTLTQVCSEESPISHQYSCGVNNRPQLPVPVDSNYSEHRPLQSVSSVDDYDHPTVSRTASLISFSSVSSNSSSAVSSMSSSSSSSPKSFSQRSSTSSPRSSISSTSTHPERKINRIFSILHSMQQTFLQAQPFAAAAAAAQQNGQQAQQPPSPQQEPQFIVMVPPRSTSVTTVHSDACKSSNGSVRPQRLHQPSRQHIYGMGRSQDSLVLAGPGSVNSHPNHMTTTIDRNRRFGSANSWTGSQCSGFTCTTVTTSTEATLSAPLVHAMPYHKDGWTSLFIAGSSTYAQLLIVVCIVAALSEVVTHNVPFLYFEGFFTYLYTVSILFFLYVFGYLLRSKRRKEEKRRLRKLSKLRRAQMATNSSSAEHEKDLQGSYRSSRSASIAMETEAIASTSTLNRFITGIRSQRRRFSRTGDGVNNLALEIGNENSNSLSNHESFKSPNLPGPSKNLQWTPSTVGFNLVDESPSEIVSYAMNSDNVVIASSETGRSGIHHHHSGSSMNGTSSSKIKKLKVSDNEHSHGSFFLRAGAVAFGLGTMIYDGLEFGAFLEVPRDSPCFALLRGINPVLHAAFVFLQMYFIFISARLNIHKFKAIARFGLMHCLATNVCVWIRTLVRESLKEINHHYDHHPNDAEKLHMTQQQHVASSSAAAVAAAAQQQASAAAADTQAFLHHVAEVVAAAVGSEEDGSASVYEFVNDTLAEALSAAIEVKSKEKPNLWELTGNVSCGRNIFLGELIMKAAPFLYPFLIEYSLIGAGVLYVIWANIGLNPKYKTEENDNENSTWNSKSRQLRVDCVGASKGLFMGLFVLTAALLCLILFFIFAPQRQFHRLGLFLADSAHLSLLVFSLCAMAIGSYRARHLHFHSEHMEELGSILLRVSALGIFAYSVFSMIAGAFANQETDEPPVLVFINGLLSVVEVTMQMLFISDMSRRRVNTVEQDREKPGRQAVTFLLITNLTLWLVYTFEMQKVEANPVQLNFYGFLPWAIVQRITLPLCIFYRFHSAMVYAEIWKNSYRYHGPSFEEAMPQQYIIS</sequence>
<dbReference type="Pfam" id="PF03189">
    <property type="entry name" value="Otopetrin"/>
    <property type="match status" value="1"/>
</dbReference>
<feature type="transmembrane region" description="Helical" evidence="12">
    <location>
        <begin position="891"/>
        <end position="911"/>
    </location>
</feature>
<evidence type="ECO:0000313" key="13">
    <source>
        <dbReference type="EMBL" id="KAK4004043.1"/>
    </source>
</evidence>
<feature type="transmembrane region" description="Helical" evidence="12">
    <location>
        <begin position="963"/>
        <end position="985"/>
    </location>
</feature>
<keyword evidence="5 12" id="KW-0812">Transmembrane</keyword>
<feature type="transmembrane region" description="Helical" evidence="12">
    <location>
        <begin position="832"/>
        <end position="852"/>
    </location>
</feature>
<feature type="region of interest" description="Disordered" evidence="11">
    <location>
        <begin position="446"/>
        <end position="469"/>
    </location>
</feature>
<keyword evidence="4" id="KW-1003">Cell membrane</keyword>
<comment type="similarity">
    <text evidence="2">Belongs to the otopetrin family.</text>
</comment>
<keyword evidence="10" id="KW-0407">Ion channel</keyword>
<feature type="region of interest" description="Disordered" evidence="11">
    <location>
        <begin position="163"/>
        <end position="199"/>
    </location>
</feature>
<dbReference type="PANTHER" id="PTHR21522">
    <property type="entry name" value="PROTON CHANNEL OTOP"/>
    <property type="match status" value="1"/>
</dbReference>
<evidence type="ECO:0000256" key="2">
    <source>
        <dbReference type="ARBA" id="ARBA00006513"/>
    </source>
</evidence>
<evidence type="ECO:0000256" key="6">
    <source>
        <dbReference type="ARBA" id="ARBA00022781"/>
    </source>
</evidence>
<feature type="transmembrane region" description="Helical" evidence="12">
    <location>
        <begin position="405"/>
        <end position="425"/>
    </location>
</feature>
<comment type="subcellular location">
    <subcellularLocation>
        <location evidence="1">Cell membrane</location>
        <topology evidence="1">Multi-pass membrane protein</topology>
    </subcellularLocation>
</comment>
<evidence type="ECO:0000256" key="11">
    <source>
        <dbReference type="SAM" id="MobiDB-lite"/>
    </source>
</evidence>
<dbReference type="InterPro" id="IPR004878">
    <property type="entry name" value="Otopetrin"/>
</dbReference>
<protein>
    <recommendedName>
        <fullName evidence="15">Otopetrin-2</fullName>
    </recommendedName>
</protein>
<feature type="transmembrane region" description="Helical" evidence="12">
    <location>
        <begin position="613"/>
        <end position="632"/>
    </location>
</feature>
<feature type="transmembrane region" description="Helical" evidence="12">
    <location>
        <begin position="923"/>
        <end position="942"/>
    </location>
</feature>
<evidence type="ECO:0000256" key="9">
    <source>
        <dbReference type="ARBA" id="ARBA00023136"/>
    </source>
</evidence>
<keyword evidence="6" id="KW-0375">Hydrogen ion transport</keyword>
<gene>
    <name evidence="13" type="ORF">OUZ56_005785</name>
</gene>
<keyword evidence="14" id="KW-1185">Reference proteome</keyword>
<evidence type="ECO:0000256" key="12">
    <source>
        <dbReference type="SAM" id="Phobius"/>
    </source>
</evidence>
<feature type="compositionally biased region" description="Low complexity" evidence="11">
    <location>
        <begin position="587"/>
        <end position="596"/>
    </location>
</feature>
<evidence type="ECO:0000256" key="8">
    <source>
        <dbReference type="ARBA" id="ARBA00023065"/>
    </source>
</evidence>
<comment type="caution">
    <text evidence="13">The sequence shown here is derived from an EMBL/GenBank/DDBJ whole genome shotgun (WGS) entry which is preliminary data.</text>
</comment>
<dbReference type="PANTHER" id="PTHR21522:SF62">
    <property type="entry name" value="OTOPETRIN-LIKE A, ISOFORM C"/>
    <property type="match status" value="1"/>
</dbReference>
<evidence type="ECO:0000313" key="14">
    <source>
        <dbReference type="Proteomes" id="UP001234178"/>
    </source>
</evidence>
<feature type="compositionally biased region" description="Low complexity" evidence="11">
    <location>
        <begin position="163"/>
        <end position="196"/>
    </location>
</feature>
<feature type="transmembrane region" description="Helical" evidence="12">
    <location>
        <begin position="368"/>
        <end position="393"/>
    </location>
</feature>
<organism evidence="13 14">
    <name type="scientific">Daphnia magna</name>
    <dbReference type="NCBI Taxonomy" id="35525"/>
    <lineage>
        <taxon>Eukaryota</taxon>
        <taxon>Metazoa</taxon>
        <taxon>Ecdysozoa</taxon>
        <taxon>Arthropoda</taxon>
        <taxon>Crustacea</taxon>
        <taxon>Branchiopoda</taxon>
        <taxon>Diplostraca</taxon>
        <taxon>Cladocera</taxon>
        <taxon>Anomopoda</taxon>
        <taxon>Daphniidae</taxon>
        <taxon>Daphnia</taxon>
    </lineage>
</organism>
<evidence type="ECO:0000256" key="4">
    <source>
        <dbReference type="ARBA" id="ARBA00022475"/>
    </source>
</evidence>
<feature type="region of interest" description="Disordered" evidence="11">
    <location>
        <begin position="518"/>
        <end position="537"/>
    </location>
</feature>
<reference evidence="13 14" key="1">
    <citation type="journal article" date="2023" name="Nucleic Acids Res.">
        <title>The hologenome of Daphnia magna reveals possible DNA methylation and microbiome-mediated evolution of the host genome.</title>
        <authorList>
            <person name="Chaturvedi A."/>
            <person name="Li X."/>
            <person name="Dhandapani V."/>
            <person name="Marshall H."/>
            <person name="Kissane S."/>
            <person name="Cuenca-Cambronero M."/>
            <person name="Asole G."/>
            <person name="Calvet F."/>
            <person name="Ruiz-Romero M."/>
            <person name="Marangio P."/>
            <person name="Guigo R."/>
            <person name="Rago D."/>
            <person name="Mirbahai L."/>
            <person name="Eastwood N."/>
            <person name="Colbourne J.K."/>
            <person name="Zhou J."/>
            <person name="Mallon E."/>
            <person name="Orsini L."/>
        </authorList>
    </citation>
    <scope>NUCLEOTIDE SEQUENCE [LARGE SCALE GENOMIC DNA]</scope>
    <source>
        <strain evidence="13">LRV0_1</strain>
    </source>
</reference>
<keyword evidence="8" id="KW-0406">Ion transport</keyword>
<feature type="transmembrane region" description="Helical" evidence="12">
    <location>
        <begin position="682"/>
        <end position="704"/>
    </location>
</feature>
<keyword evidence="9 12" id="KW-0472">Membrane</keyword>
<feature type="region of interest" description="Disordered" evidence="11">
    <location>
        <begin position="104"/>
        <end position="142"/>
    </location>
</feature>
<feature type="compositionally biased region" description="Polar residues" evidence="11">
    <location>
        <begin position="104"/>
        <end position="115"/>
    </location>
</feature>
<evidence type="ECO:0000256" key="3">
    <source>
        <dbReference type="ARBA" id="ARBA00022448"/>
    </source>
</evidence>